<reference evidence="2" key="1">
    <citation type="submission" date="2020-11" db="EMBL/GenBank/DDBJ databases">
        <authorList>
            <person name="Whitehead M."/>
        </authorList>
    </citation>
    <scope>NUCLEOTIDE SEQUENCE</scope>
    <source>
        <strain evidence="2">EGII</strain>
    </source>
</reference>
<dbReference type="Proteomes" id="UP000606786">
    <property type="component" value="Unassembled WGS sequence"/>
</dbReference>
<keyword evidence="3" id="KW-1185">Reference proteome</keyword>
<organism evidence="2 3">
    <name type="scientific">Ceratitis capitata</name>
    <name type="common">Mediterranean fruit fly</name>
    <name type="synonym">Tephritis capitata</name>
    <dbReference type="NCBI Taxonomy" id="7213"/>
    <lineage>
        <taxon>Eukaryota</taxon>
        <taxon>Metazoa</taxon>
        <taxon>Ecdysozoa</taxon>
        <taxon>Arthropoda</taxon>
        <taxon>Hexapoda</taxon>
        <taxon>Insecta</taxon>
        <taxon>Pterygota</taxon>
        <taxon>Neoptera</taxon>
        <taxon>Endopterygota</taxon>
        <taxon>Diptera</taxon>
        <taxon>Brachycera</taxon>
        <taxon>Muscomorpha</taxon>
        <taxon>Tephritoidea</taxon>
        <taxon>Tephritidae</taxon>
        <taxon>Ceratitis</taxon>
        <taxon>Ceratitis</taxon>
    </lineage>
</organism>
<evidence type="ECO:0000313" key="3">
    <source>
        <dbReference type="Proteomes" id="UP000606786"/>
    </source>
</evidence>
<feature type="non-terminal residue" evidence="2">
    <location>
        <position position="1"/>
    </location>
</feature>
<dbReference type="AlphaFoldDB" id="A0A811UT42"/>
<sequence>SRQQSFMAPIPRQQPVPPRYAQPANPFFQSKFYPEQAYIPQPPQNYLQENVSPHSFQQYPQRNLHRYQSQSLHSPPQTL</sequence>
<dbReference type="EMBL" id="CAJHJT010000023">
    <property type="protein sequence ID" value="CAD7002140.1"/>
    <property type="molecule type" value="Genomic_DNA"/>
</dbReference>
<evidence type="ECO:0000256" key="1">
    <source>
        <dbReference type="SAM" id="MobiDB-lite"/>
    </source>
</evidence>
<feature type="region of interest" description="Disordered" evidence="1">
    <location>
        <begin position="1"/>
        <end position="26"/>
    </location>
</feature>
<accession>A0A811UT42</accession>
<gene>
    <name evidence="2" type="ORF">CCAP1982_LOCUS10628</name>
</gene>
<protein>
    <submittedName>
        <fullName evidence="2">(Mediterranean fruit fly) hypothetical protein</fullName>
    </submittedName>
</protein>
<feature type="region of interest" description="Disordered" evidence="1">
    <location>
        <begin position="60"/>
        <end position="79"/>
    </location>
</feature>
<proteinExistence type="predicted"/>
<comment type="caution">
    <text evidence="2">The sequence shown here is derived from an EMBL/GenBank/DDBJ whole genome shotgun (WGS) entry which is preliminary data.</text>
</comment>
<evidence type="ECO:0000313" key="2">
    <source>
        <dbReference type="EMBL" id="CAD7002140.1"/>
    </source>
</evidence>
<name>A0A811UT42_CERCA</name>